<proteinExistence type="predicted"/>
<protein>
    <submittedName>
        <fullName evidence="3">Group 1 glycosyl transferase</fullName>
    </submittedName>
</protein>
<dbReference type="PANTHER" id="PTHR45947">
    <property type="entry name" value="SULFOQUINOVOSYL TRANSFERASE SQD2"/>
    <property type="match status" value="1"/>
</dbReference>
<evidence type="ECO:0000259" key="2">
    <source>
        <dbReference type="Pfam" id="PF13579"/>
    </source>
</evidence>
<dbReference type="CDD" id="cd03812">
    <property type="entry name" value="GT4_CapH-like"/>
    <property type="match status" value="1"/>
</dbReference>
<dbReference type="Gene3D" id="3.40.50.2000">
    <property type="entry name" value="Glycogen Phosphorylase B"/>
    <property type="match status" value="2"/>
</dbReference>
<dbReference type="PANTHER" id="PTHR45947:SF3">
    <property type="entry name" value="SULFOQUINOVOSYL TRANSFERASE SQD2"/>
    <property type="match status" value="1"/>
</dbReference>
<dbReference type="AlphaFoldDB" id="A0A1Z4LZZ1"/>
<evidence type="ECO:0000259" key="1">
    <source>
        <dbReference type="Pfam" id="PF00534"/>
    </source>
</evidence>
<keyword evidence="3" id="KW-0808">Transferase</keyword>
<dbReference type="Pfam" id="PF00534">
    <property type="entry name" value="Glycos_transf_1"/>
    <property type="match status" value="1"/>
</dbReference>
<feature type="domain" description="Glycosyl transferase family 1" evidence="1">
    <location>
        <begin position="209"/>
        <end position="358"/>
    </location>
</feature>
<evidence type="ECO:0000313" key="4">
    <source>
        <dbReference type="Proteomes" id="UP000218418"/>
    </source>
</evidence>
<accession>A0A1Z4LZZ1</accession>
<dbReference type="EMBL" id="AP018227">
    <property type="protein sequence ID" value="BAY86802.1"/>
    <property type="molecule type" value="Genomic_DNA"/>
</dbReference>
<dbReference type="InterPro" id="IPR001296">
    <property type="entry name" value="Glyco_trans_1"/>
</dbReference>
<feature type="domain" description="Glycosyltransferase subfamily 4-like N-terminal" evidence="2">
    <location>
        <begin position="37"/>
        <end position="179"/>
    </location>
</feature>
<dbReference type="OrthoDB" id="9804196at2"/>
<dbReference type="Pfam" id="PF13579">
    <property type="entry name" value="Glyco_trans_4_4"/>
    <property type="match status" value="1"/>
</dbReference>
<dbReference type="GO" id="GO:0016757">
    <property type="term" value="F:glycosyltransferase activity"/>
    <property type="evidence" value="ECO:0007669"/>
    <property type="project" value="InterPro"/>
</dbReference>
<dbReference type="InterPro" id="IPR050194">
    <property type="entry name" value="Glycosyltransferase_grp1"/>
</dbReference>
<evidence type="ECO:0000313" key="3">
    <source>
        <dbReference type="EMBL" id="BAY86802.1"/>
    </source>
</evidence>
<sequence length="402" mass="45420">MQYINLKEQNPTKVTQKLTKQRPIRILHVVGGMVRAGTETWLMHILRNIDRDAFQMDFLVHTNAECDYDAEIRALGSKVIPCVNSSQPWLYARNFRRVLRDNEPYDIVHSHVHHFSGFVLWLAKRAGVPVRIAHSHLDSSVVESKSGLKRRLYTDLTKALIAKNATVGLSASHQALEDLFYQTKTTEQRWQLLLCGVNLKPFKDETNSQQIRAELGIPSDAFVIGHVARFHPQKNHQYVIDIAAEVAKREPKMRLLLVGEGELATDIKQKVIQMGLTDKVIFAGVRSDIARLMMGAMDVFVFPSLYEGLGLVLIEAQAAGLPCILSDVIPEEADVVKPLMKRMSLLKPAYSWAEAILATRKTEKNITQQQALKCIEQSSFNIQNSLKNLENIYVEESNVLCP</sequence>
<dbReference type="Proteomes" id="UP000218418">
    <property type="component" value="Chromosome"/>
</dbReference>
<keyword evidence="4" id="KW-1185">Reference proteome</keyword>
<organism evidence="3 4">
    <name type="scientific">Calothrix parasitica NIES-267</name>
    <dbReference type="NCBI Taxonomy" id="1973488"/>
    <lineage>
        <taxon>Bacteria</taxon>
        <taxon>Bacillati</taxon>
        <taxon>Cyanobacteriota</taxon>
        <taxon>Cyanophyceae</taxon>
        <taxon>Nostocales</taxon>
        <taxon>Calotrichaceae</taxon>
        <taxon>Calothrix</taxon>
    </lineage>
</organism>
<dbReference type="InterPro" id="IPR028098">
    <property type="entry name" value="Glyco_trans_4-like_N"/>
</dbReference>
<name>A0A1Z4LZZ1_9CYAN</name>
<dbReference type="SUPFAM" id="SSF53756">
    <property type="entry name" value="UDP-Glycosyltransferase/glycogen phosphorylase"/>
    <property type="match status" value="1"/>
</dbReference>
<reference evidence="3 4" key="1">
    <citation type="submission" date="2017-06" db="EMBL/GenBank/DDBJ databases">
        <title>Genome sequencing of cyanobaciteial culture collection at National Institute for Environmental Studies (NIES).</title>
        <authorList>
            <person name="Hirose Y."/>
            <person name="Shimura Y."/>
            <person name="Fujisawa T."/>
            <person name="Nakamura Y."/>
            <person name="Kawachi M."/>
        </authorList>
    </citation>
    <scope>NUCLEOTIDE SEQUENCE [LARGE SCALE GENOMIC DNA]</scope>
    <source>
        <strain evidence="3 4">NIES-267</strain>
    </source>
</reference>
<gene>
    <name evidence="3" type="ORF">NIES267_63130</name>
</gene>